<evidence type="ECO:0000259" key="2">
    <source>
        <dbReference type="PROSITE" id="PS50943"/>
    </source>
</evidence>
<dbReference type="Gene3D" id="1.10.260.40">
    <property type="entry name" value="lambda repressor-like DNA-binding domains"/>
    <property type="match status" value="1"/>
</dbReference>
<comment type="caution">
    <text evidence="3">The sequence shown here is derived from an EMBL/GenBank/DDBJ whole genome shotgun (WGS) entry which is preliminary data.</text>
</comment>
<organism evidence="3 4">
    <name type="scientific">Oceanobacillus locisalsi</name>
    <dbReference type="NCBI Taxonomy" id="546107"/>
    <lineage>
        <taxon>Bacteria</taxon>
        <taxon>Bacillati</taxon>
        <taxon>Bacillota</taxon>
        <taxon>Bacilli</taxon>
        <taxon>Bacillales</taxon>
        <taxon>Bacillaceae</taxon>
        <taxon>Oceanobacillus</taxon>
    </lineage>
</organism>
<accession>A0ABW3NKE9</accession>
<dbReference type="PANTHER" id="PTHR46797">
    <property type="entry name" value="HTH-TYPE TRANSCRIPTIONAL REGULATOR"/>
    <property type="match status" value="1"/>
</dbReference>
<dbReference type="CDD" id="cd00093">
    <property type="entry name" value="HTH_XRE"/>
    <property type="match status" value="1"/>
</dbReference>
<sequence>MNTGQRIIQLRSQKNWSQKVLAKQVKINVSVMNRIEAGERPIKGDELIVIADTLGVTTDYLLGKEAPVSKMPKQKPENTYIKSIQRNFPDANAMFQDMASLSSEQMQDVYDYLLFKKSRKRNMK</sequence>
<dbReference type="SMART" id="SM00530">
    <property type="entry name" value="HTH_XRE"/>
    <property type="match status" value="1"/>
</dbReference>
<dbReference type="SUPFAM" id="SSF47413">
    <property type="entry name" value="lambda repressor-like DNA-binding domains"/>
    <property type="match status" value="1"/>
</dbReference>
<keyword evidence="4" id="KW-1185">Reference proteome</keyword>
<evidence type="ECO:0000313" key="4">
    <source>
        <dbReference type="Proteomes" id="UP001597041"/>
    </source>
</evidence>
<feature type="domain" description="HTH cro/C1-type" evidence="2">
    <location>
        <begin position="7"/>
        <end position="61"/>
    </location>
</feature>
<evidence type="ECO:0000313" key="3">
    <source>
        <dbReference type="EMBL" id="MFD1067040.1"/>
    </source>
</evidence>
<proteinExistence type="predicted"/>
<dbReference type="InterPro" id="IPR001387">
    <property type="entry name" value="Cro/C1-type_HTH"/>
</dbReference>
<name>A0ABW3NKE9_9BACI</name>
<dbReference type="EMBL" id="JBHTKK010000017">
    <property type="protein sequence ID" value="MFD1067040.1"/>
    <property type="molecule type" value="Genomic_DNA"/>
</dbReference>
<keyword evidence="1" id="KW-0238">DNA-binding</keyword>
<dbReference type="Proteomes" id="UP001597041">
    <property type="component" value="Unassembled WGS sequence"/>
</dbReference>
<dbReference type="InterPro" id="IPR010982">
    <property type="entry name" value="Lambda_DNA-bd_dom_sf"/>
</dbReference>
<reference evidence="4" key="1">
    <citation type="journal article" date="2019" name="Int. J. Syst. Evol. Microbiol.">
        <title>The Global Catalogue of Microorganisms (GCM) 10K type strain sequencing project: providing services to taxonomists for standard genome sequencing and annotation.</title>
        <authorList>
            <consortium name="The Broad Institute Genomics Platform"/>
            <consortium name="The Broad Institute Genome Sequencing Center for Infectious Disease"/>
            <person name="Wu L."/>
            <person name="Ma J."/>
        </authorList>
    </citation>
    <scope>NUCLEOTIDE SEQUENCE [LARGE SCALE GENOMIC DNA]</scope>
    <source>
        <strain evidence="4">CCUG 56608</strain>
    </source>
</reference>
<dbReference type="RefSeq" id="WP_379592934.1">
    <property type="nucleotide sequence ID" value="NZ_JBHTKK010000017.1"/>
</dbReference>
<evidence type="ECO:0000256" key="1">
    <source>
        <dbReference type="ARBA" id="ARBA00023125"/>
    </source>
</evidence>
<dbReference type="PANTHER" id="PTHR46797:SF1">
    <property type="entry name" value="METHYLPHOSPHONATE SYNTHASE"/>
    <property type="match status" value="1"/>
</dbReference>
<dbReference type="Pfam" id="PF01381">
    <property type="entry name" value="HTH_3"/>
    <property type="match status" value="1"/>
</dbReference>
<protein>
    <submittedName>
        <fullName evidence="3">Helix-turn-helix domain-containing protein</fullName>
    </submittedName>
</protein>
<dbReference type="InterPro" id="IPR050807">
    <property type="entry name" value="TransReg_Diox_bact_type"/>
</dbReference>
<gene>
    <name evidence="3" type="ORF">ACFQ19_13500</name>
</gene>
<dbReference type="PROSITE" id="PS50943">
    <property type="entry name" value="HTH_CROC1"/>
    <property type="match status" value="1"/>
</dbReference>